<protein>
    <submittedName>
        <fullName evidence="1">Uncharacterized protein</fullName>
    </submittedName>
</protein>
<accession>A0A0E9XY89</accession>
<name>A0A0E9XY89_ANGAN</name>
<proteinExistence type="predicted"/>
<dbReference type="EMBL" id="GBXM01000875">
    <property type="protein sequence ID" value="JAI07703.1"/>
    <property type="molecule type" value="Transcribed_RNA"/>
</dbReference>
<sequence>MHFLYIYVGHKADINPLKSDQNIQ</sequence>
<reference evidence="1" key="1">
    <citation type="submission" date="2014-11" db="EMBL/GenBank/DDBJ databases">
        <authorList>
            <person name="Amaro Gonzalez C."/>
        </authorList>
    </citation>
    <scope>NUCLEOTIDE SEQUENCE</scope>
</reference>
<dbReference type="AlphaFoldDB" id="A0A0E9XY89"/>
<evidence type="ECO:0000313" key="1">
    <source>
        <dbReference type="EMBL" id="JAI07703.1"/>
    </source>
</evidence>
<reference evidence="1" key="2">
    <citation type="journal article" date="2015" name="Fish Shellfish Immunol.">
        <title>Early steps in the European eel (Anguilla anguilla)-Vibrio vulnificus interaction in the gills: Role of the RtxA13 toxin.</title>
        <authorList>
            <person name="Callol A."/>
            <person name="Pajuelo D."/>
            <person name="Ebbesson L."/>
            <person name="Teles M."/>
            <person name="MacKenzie S."/>
            <person name="Amaro C."/>
        </authorList>
    </citation>
    <scope>NUCLEOTIDE SEQUENCE</scope>
</reference>
<organism evidence="1">
    <name type="scientific">Anguilla anguilla</name>
    <name type="common">European freshwater eel</name>
    <name type="synonym">Muraena anguilla</name>
    <dbReference type="NCBI Taxonomy" id="7936"/>
    <lineage>
        <taxon>Eukaryota</taxon>
        <taxon>Metazoa</taxon>
        <taxon>Chordata</taxon>
        <taxon>Craniata</taxon>
        <taxon>Vertebrata</taxon>
        <taxon>Euteleostomi</taxon>
        <taxon>Actinopterygii</taxon>
        <taxon>Neopterygii</taxon>
        <taxon>Teleostei</taxon>
        <taxon>Anguilliformes</taxon>
        <taxon>Anguillidae</taxon>
        <taxon>Anguilla</taxon>
    </lineage>
</organism>